<dbReference type="InterPro" id="IPR001466">
    <property type="entry name" value="Beta-lactam-related"/>
</dbReference>
<keyword evidence="3" id="KW-1185">Reference proteome</keyword>
<dbReference type="InterPro" id="IPR012338">
    <property type="entry name" value="Beta-lactam/transpept-like"/>
</dbReference>
<dbReference type="InterPro" id="IPR050789">
    <property type="entry name" value="Diverse_Enzym_Activities"/>
</dbReference>
<dbReference type="EMBL" id="MU006218">
    <property type="protein sequence ID" value="KAF2831029.1"/>
    <property type="molecule type" value="Genomic_DNA"/>
</dbReference>
<protein>
    <submittedName>
        <fullName evidence="2">Beta-lactamase family protein</fullName>
    </submittedName>
</protein>
<accession>A0A6A7AEB0</accession>
<organism evidence="2 3">
    <name type="scientific">Ophiobolus disseminans</name>
    <dbReference type="NCBI Taxonomy" id="1469910"/>
    <lineage>
        <taxon>Eukaryota</taxon>
        <taxon>Fungi</taxon>
        <taxon>Dikarya</taxon>
        <taxon>Ascomycota</taxon>
        <taxon>Pezizomycotina</taxon>
        <taxon>Dothideomycetes</taxon>
        <taxon>Pleosporomycetidae</taxon>
        <taxon>Pleosporales</taxon>
        <taxon>Pleosporineae</taxon>
        <taxon>Phaeosphaeriaceae</taxon>
        <taxon>Ophiobolus</taxon>
    </lineage>
</organism>
<evidence type="ECO:0000313" key="3">
    <source>
        <dbReference type="Proteomes" id="UP000799424"/>
    </source>
</evidence>
<dbReference type="Pfam" id="PF00144">
    <property type="entry name" value="Beta-lactamase"/>
    <property type="match status" value="1"/>
</dbReference>
<reference evidence="2" key="1">
    <citation type="journal article" date="2020" name="Stud. Mycol.">
        <title>101 Dothideomycetes genomes: a test case for predicting lifestyles and emergence of pathogens.</title>
        <authorList>
            <person name="Haridas S."/>
            <person name="Albert R."/>
            <person name="Binder M."/>
            <person name="Bloem J."/>
            <person name="Labutti K."/>
            <person name="Salamov A."/>
            <person name="Andreopoulos B."/>
            <person name="Baker S."/>
            <person name="Barry K."/>
            <person name="Bills G."/>
            <person name="Bluhm B."/>
            <person name="Cannon C."/>
            <person name="Castanera R."/>
            <person name="Culley D."/>
            <person name="Daum C."/>
            <person name="Ezra D."/>
            <person name="Gonzalez J."/>
            <person name="Henrissat B."/>
            <person name="Kuo A."/>
            <person name="Liang C."/>
            <person name="Lipzen A."/>
            <person name="Lutzoni F."/>
            <person name="Magnuson J."/>
            <person name="Mondo S."/>
            <person name="Nolan M."/>
            <person name="Ohm R."/>
            <person name="Pangilinan J."/>
            <person name="Park H.-J."/>
            <person name="Ramirez L."/>
            <person name="Alfaro M."/>
            <person name="Sun H."/>
            <person name="Tritt A."/>
            <person name="Yoshinaga Y."/>
            <person name="Zwiers L.-H."/>
            <person name="Turgeon B."/>
            <person name="Goodwin S."/>
            <person name="Spatafora J."/>
            <person name="Crous P."/>
            <person name="Grigoriev I."/>
        </authorList>
    </citation>
    <scope>NUCLEOTIDE SEQUENCE</scope>
    <source>
        <strain evidence="2">CBS 113818</strain>
    </source>
</reference>
<evidence type="ECO:0000313" key="2">
    <source>
        <dbReference type="EMBL" id="KAF2831029.1"/>
    </source>
</evidence>
<dbReference type="Proteomes" id="UP000799424">
    <property type="component" value="Unassembled WGS sequence"/>
</dbReference>
<dbReference type="SUPFAM" id="SSF56601">
    <property type="entry name" value="beta-lactamase/transpeptidase-like"/>
    <property type="match status" value="1"/>
</dbReference>
<dbReference type="Gene3D" id="3.40.710.10">
    <property type="entry name" value="DD-peptidase/beta-lactamase superfamily"/>
    <property type="match status" value="1"/>
</dbReference>
<dbReference type="OrthoDB" id="428260at2759"/>
<sequence length="440" mass="47525">MSPIFSPSTASTLRTYIDNATNPTLSSQPLPGALVHIVDAKNNVLFSHGSSTSSPPPTATSISIVQSLTKLVGAIAFMQLVDRGLASLDDASIVPAHLPELAAQKVLTGYTVTANGGKKWTFEERRGNITPRMLLNHTYGGGHTYFNTLLFEYFQDKGMWDDVNEAADTYNTILESPLLWHPGTRTNYGQGLDWIAVLIERLTGQALASYLQENVFAPLGMSSTGFEPGFGGAVLEKPGKEDKFWPRVLRTSEGITTLDALKPEKKERDDAFPTGAYHTGRLGTGLISSAADYTRLLTLFLPEDTTTNTQTQPILTPSSLHEITFPSLPPSLRNSSRHIPNSGASPIILPTDLSAAHIDPAGSYGLGGGVQGADRILADGRKGRSMGSLYWYGAANTEYWVDVQSGIVVYVNGNHYPWNEEVWMGFVAGVEGTVYEGLEG</sequence>
<evidence type="ECO:0000259" key="1">
    <source>
        <dbReference type="Pfam" id="PF00144"/>
    </source>
</evidence>
<dbReference type="PANTHER" id="PTHR43283">
    <property type="entry name" value="BETA-LACTAMASE-RELATED"/>
    <property type="match status" value="1"/>
</dbReference>
<name>A0A6A7AEB0_9PLEO</name>
<dbReference type="PANTHER" id="PTHR43283:SF3">
    <property type="entry name" value="BETA-LACTAMASE FAMILY PROTEIN (AFU_ORTHOLOGUE AFUA_5G07500)"/>
    <property type="match status" value="1"/>
</dbReference>
<dbReference type="AlphaFoldDB" id="A0A6A7AEB0"/>
<proteinExistence type="predicted"/>
<feature type="domain" description="Beta-lactamase-related" evidence="1">
    <location>
        <begin position="25"/>
        <end position="416"/>
    </location>
</feature>
<gene>
    <name evidence="2" type="ORF">CC86DRAFT_463031</name>
</gene>